<name>A0AAD9PBG6_RIDPI</name>
<reference evidence="1" key="1">
    <citation type="journal article" date="2023" name="Mol. Biol. Evol.">
        <title>Third-Generation Sequencing Reveals the Adaptive Role of the Epigenome in Three Deep-Sea Polychaetes.</title>
        <authorList>
            <person name="Perez M."/>
            <person name="Aroh O."/>
            <person name="Sun Y."/>
            <person name="Lan Y."/>
            <person name="Juniper S.K."/>
            <person name="Young C.R."/>
            <person name="Angers B."/>
            <person name="Qian P.Y."/>
        </authorList>
    </citation>
    <scope>NUCLEOTIDE SEQUENCE</scope>
    <source>
        <strain evidence="1">R07B-5</strain>
    </source>
</reference>
<proteinExistence type="predicted"/>
<keyword evidence="2" id="KW-1185">Reference proteome</keyword>
<organism evidence="1 2">
    <name type="scientific">Ridgeia piscesae</name>
    <name type="common">Tubeworm</name>
    <dbReference type="NCBI Taxonomy" id="27915"/>
    <lineage>
        <taxon>Eukaryota</taxon>
        <taxon>Metazoa</taxon>
        <taxon>Spiralia</taxon>
        <taxon>Lophotrochozoa</taxon>
        <taxon>Annelida</taxon>
        <taxon>Polychaeta</taxon>
        <taxon>Sedentaria</taxon>
        <taxon>Canalipalpata</taxon>
        <taxon>Sabellida</taxon>
        <taxon>Siboglinidae</taxon>
        <taxon>Ridgeia</taxon>
    </lineage>
</organism>
<evidence type="ECO:0000313" key="1">
    <source>
        <dbReference type="EMBL" id="KAK2191608.1"/>
    </source>
</evidence>
<evidence type="ECO:0000313" key="2">
    <source>
        <dbReference type="Proteomes" id="UP001209878"/>
    </source>
</evidence>
<accession>A0AAD9PBG6</accession>
<dbReference type="Proteomes" id="UP001209878">
    <property type="component" value="Unassembled WGS sequence"/>
</dbReference>
<gene>
    <name evidence="1" type="ORF">NP493_50g03021</name>
</gene>
<dbReference type="AlphaFoldDB" id="A0AAD9PBG6"/>
<protein>
    <submittedName>
        <fullName evidence="1">Uncharacterized protein</fullName>
    </submittedName>
</protein>
<dbReference type="EMBL" id="JAODUO010000049">
    <property type="protein sequence ID" value="KAK2191608.1"/>
    <property type="molecule type" value="Genomic_DNA"/>
</dbReference>
<comment type="caution">
    <text evidence="1">The sequence shown here is derived from an EMBL/GenBank/DDBJ whole genome shotgun (WGS) entry which is preliminary data.</text>
</comment>
<sequence>MSLAGVMLSSDDFDMSLTHGIMSTVSNSSAVTSTHVTYSVGSAIRSCTISCSDAFVGVTGDKWPLVTLTE</sequence>